<evidence type="ECO:0000256" key="4">
    <source>
        <dbReference type="ARBA" id="ARBA00023239"/>
    </source>
</evidence>
<feature type="domain" description="Heparin-sulfate lyase N-terminal" evidence="6">
    <location>
        <begin position="147"/>
        <end position="354"/>
    </location>
</feature>
<keyword evidence="2" id="KW-0732">Signal</keyword>
<comment type="subcellular location">
    <subcellularLocation>
        <location evidence="1">Periplasm</location>
    </subcellularLocation>
</comment>
<dbReference type="InterPro" id="IPR031680">
    <property type="entry name" value="Hepar_II_III_N"/>
</dbReference>
<dbReference type="Proteomes" id="UP000032250">
    <property type="component" value="Unassembled WGS sequence"/>
</dbReference>
<evidence type="ECO:0000256" key="3">
    <source>
        <dbReference type="ARBA" id="ARBA00022764"/>
    </source>
</evidence>
<dbReference type="OrthoDB" id="7335480at2"/>
<feature type="domain" description="Heparinase II/III-like C-terminal" evidence="5">
    <location>
        <begin position="568"/>
        <end position="704"/>
    </location>
</feature>
<evidence type="ECO:0000256" key="2">
    <source>
        <dbReference type="ARBA" id="ARBA00022729"/>
    </source>
</evidence>
<gene>
    <name evidence="7" type="ORF">N495_13200</name>
</gene>
<accession>A0A0D1C0E6</accession>
<dbReference type="SUPFAM" id="SSF48230">
    <property type="entry name" value="Chondroitin AC/alginate lyase"/>
    <property type="match status" value="1"/>
</dbReference>
<sequence>MNIKNYINKCKGLTLKKLIIKVNKKAFNKMINIKERHKTLNNDSRYINKKLKISYKYINLHDYKVDKLSTVEYRYLVDKYLKHEFDLLGSGWVNVNYNSSPLGVEEFLYTPSFKIKSFDKEDNWVKHIVPEPYIGFSKYIKRFISQKYKPIDWQLDFKSGFRYNCKEWYKSQPIGKHLGVDIKVPWELARMQHLPQIAIGAIILEDYKEDILLEFKNIVLDFLVANPLNMGCNWTCTMDVAIRISNILLAYDILKQLDKNNILDENFEYILSNAAYEHGNFIINNLEWSKDAIIGNHYFSDIVGLLFVSSYLNRTEEVDAWLVFSIQEIIECVKNQFHEDGTNFEASTSYHRLSGELMIYSTALIYGLLYTDKKEALNKYNSKLIKRLKVVEEQEYDIINKKFFPDWYMHKLFSSACFVKDLIKSNGRIPQIGDNDSGRFIKLSPTGEFITWKEAYKKYYNLNKHIKKANSSDIYWDEDILNTKPYIALVDGLFDYKDFNKFSNDYPLEKSFIESLSKGSKSKGDKIYKNIKLEFNTEKKLSITKITEINFREYGFSNIKMECVKLLNYPDFGIYIFKSKEIHLTIMAGHNGQNGNGGHAHNDKLSFELNVRGIDLFIDPGTYLYTPLPKRRDQFRSVKAHNVPIVNEEEQNTFISSFSMKNETKCHILSYTNHSIKIYLTYRDIEIIREFIILKDRIYIKDSCNKEFRVNINTNIYSNGYGKLLNNL</sequence>
<name>A0A0D1C0E6_CLOBO</name>
<evidence type="ECO:0000313" key="8">
    <source>
        <dbReference type="Proteomes" id="UP000032250"/>
    </source>
</evidence>
<dbReference type="InterPro" id="IPR012480">
    <property type="entry name" value="Hepar_II_III_C"/>
</dbReference>
<dbReference type="RefSeq" id="WP_003484450.1">
    <property type="nucleotide sequence ID" value="NZ_JXSU01000007.1"/>
</dbReference>
<dbReference type="Gene3D" id="1.50.10.100">
    <property type="entry name" value="Chondroitin AC/alginate lyase"/>
    <property type="match status" value="1"/>
</dbReference>
<dbReference type="GO" id="GO:0042597">
    <property type="term" value="C:periplasmic space"/>
    <property type="evidence" value="ECO:0007669"/>
    <property type="project" value="UniProtKB-SubCell"/>
</dbReference>
<keyword evidence="4" id="KW-0456">Lyase</keyword>
<dbReference type="Pfam" id="PF16889">
    <property type="entry name" value="Hepar_II_III_N"/>
    <property type="match status" value="1"/>
</dbReference>
<dbReference type="PANTHER" id="PTHR39210">
    <property type="entry name" value="HEPARIN-SULFATE LYASE"/>
    <property type="match status" value="1"/>
</dbReference>
<dbReference type="InterPro" id="IPR008929">
    <property type="entry name" value="Chondroitin_lyas"/>
</dbReference>
<dbReference type="Gene3D" id="2.70.98.70">
    <property type="match status" value="1"/>
</dbReference>
<proteinExistence type="predicted"/>
<reference evidence="7 8" key="1">
    <citation type="submission" date="2014-06" db="EMBL/GenBank/DDBJ databases">
        <title>Genome characterization of distinct group I Clostridium botulinum lineages.</title>
        <authorList>
            <person name="Giordani F."/>
            <person name="Anselmo A."/>
            <person name="Fillo S."/>
            <person name="Palozzi A.M."/>
            <person name="Fortunato A."/>
            <person name="Gentile B."/>
            <person name="Ciammaruconi A."/>
            <person name="Anniballi F."/>
            <person name="De Medici D."/>
            <person name="Lista F."/>
        </authorList>
    </citation>
    <scope>NUCLEOTIDE SEQUENCE [LARGE SCALE GENOMIC DNA]</scope>
    <source>
        <strain evidence="7 8">B2 450</strain>
    </source>
</reference>
<dbReference type="GO" id="GO:0016829">
    <property type="term" value="F:lyase activity"/>
    <property type="evidence" value="ECO:0007669"/>
    <property type="project" value="UniProtKB-KW"/>
</dbReference>
<evidence type="ECO:0000313" key="7">
    <source>
        <dbReference type="EMBL" id="KIS24486.1"/>
    </source>
</evidence>
<dbReference type="EMBL" id="JXSU01000007">
    <property type="protein sequence ID" value="KIS24486.1"/>
    <property type="molecule type" value="Genomic_DNA"/>
</dbReference>
<keyword evidence="3" id="KW-0574">Periplasm</keyword>
<dbReference type="PANTHER" id="PTHR39210:SF1">
    <property type="entry name" value="HEPARIN-SULFATE LYASE"/>
    <property type="match status" value="1"/>
</dbReference>
<dbReference type="AlphaFoldDB" id="A0A0D1C0E6"/>
<dbReference type="HOGENOM" id="CLU_022012_2_0_9"/>
<protein>
    <submittedName>
        <fullName evidence="7">Uncharacterized protein</fullName>
    </submittedName>
</protein>
<evidence type="ECO:0000259" key="6">
    <source>
        <dbReference type="Pfam" id="PF16889"/>
    </source>
</evidence>
<dbReference type="PATRIC" id="fig|1379739.3.peg.3026"/>
<dbReference type="Pfam" id="PF07940">
    <property type="entry name" value="Hepar_II_III_C"/>
    <property type="match status" value="1"/>
</dbReference>
<organism evidence="7 8">
    <name type="scientific">Clostridium botulinum B2 450</name>
    <dbReference type="NCBI Taxonomy" id="1379739"/>
    <lineage>
        <taxon>Bacteria</taxon>
        <taxon>Bacillati</taxon>
        <taxon>Bacillota</taxon>
        <taxon>Clostridia</taxon>
        <taxon>Eubacteriales</taxon>
        <taxon>Clostridiaceae</taxon>
        <taxon>Clostridium</taxon>
    </lineage>
</organism>
<comment type="caution">
    <text evidence="7">The sequence shown here is derived from an EMBL/GenBank/DDBJ whole genome shotgun (WGS) entry which is preliminary data.</text>
</comment>
<evidence type="ECO:0000259" key="5">
    <source>
        <dbReference type="Pfam" id="PF07940"/>
    </source>
</evidence>
<evidence type="ECO:0000256" key="1">
    <source>
        <dbReference type="ARBA" id="ARBA00004418"/>
    </source>
</evidence>